<gene>
    <name evidence="2" type="ORF">SAMN05660324_2690</name>
</gene>
<evidence type="ECO:0000313" key="3">
    <source>
        <dbReference type="Proteomes" id="UP000198863"/>
    </source>
</evidence>
<proteinExistence type="predicted"/>
<accession>A0A1G7UM56</accession>
<protein>
    <submittedName>
        <fullName evidence="2">Uncharacterized protein</fullName>
    </submittedName>
</protein>
<dbReference type="RefSeq" id="WP_165640263.1">
    <property type="nucleotide sequence ID" value="NZ_FNCF01000004.1"/>
</dbReference>
<dbReference type="AlphaFoldDB" id="A0A1G7UM56"/>
<keyword evidence="3" id="KW-1185">Reference proteome</keyword>
<evidence type="ECO:0000256" key="1">
    <source>
        <dbReference type="SAM" id="MobiDB-lite"/>
    </source>
</evidence>
<dbReference type="Proteomes" id="UP000198863">
    <property type="component" value="Unassembled WGS sequence"/>
</dbReference>
<evidence type="ECO:0000313" key="2">
    <source>
        <dbReference type="EMBL" id="SDG48567.1"/>
    </source>
</evidence>
<organism evidence="2 3">
    <name type="scientific">Klenkia brasiliensis</name>
    <dbReference type="NCBI Taxonomy" id="333142"/>
    <lineage>
        <taxon>Bacteria</taxon>
        <taxon>Bacillati</taxon>
        <taxon>Actinomycetota</taxon>
        <taxon>Actinomycetes</taxon>
        <taxon>Geodermatophilales</taxon>
        <taxon>Geodermatophilaceae</taxon>
        <taxon>Klenkia</taxon>
    </lineage>
</organism>
<name>A0A1G7UM56_9ACTN</name>
<reference evidence="3" key="1">
    <citation type="submission" date="2016-10" db="EMBL/GenBank/DDBJ databases">
        <authorList>
            <person name="Varghese N."/>
            <person name="Submissions S."/>
        </authorList>
    </citation>
    <scope>NUCLEOTIDE SEQUENCE [LARGE SCALE GENOMIC DNA]</scope>
    <source>
        <strain evidence="3">DSM 44526</strain>
    </source>
</reference>
<feature type="region of interest" description="Disordered" evidence="1">
    <location>
        <begin position="1"/>
        <end position="39"/>
    </location>
</feature>
<dbReference type="EMBL" id="FNCF01000004">
    <property type="protein sequence ID" value="SDG48567.1"/>
    <property type="molecule type" value="Genomic_DNA"/>
</dbReference>
<sequence>MSEPDRSRFAALPEGPRPEEWVETTDTAQRPTAPERDGDAVARAVYLGGPLP</sequence>